<sequence>METGAEGAGTAAGTETAAEPDGGGATPRVGLQVGAAVVPVGVLFAGLWVLAGRERDGVAPAKCTAATEKDSPKYPALCAALNRPDQPVLVGVPEERVLVAQPGLSAALGPGLTKEDYGSAEVQFRELYVELADHGDVDVADFPSPGDPTIARTPVLGHQALVYRSPTISFSIPLGGGKSTTGTGSAAHSLAVAKNQDGTGGTFEVSIWRKDSGPIDDATLYRVAEAVLPGLQGWAGETVGGTPTGGSPTAGSPTAGSPTGRPTTG</sequence>
<name>A0A1E7NDT2_KITAU</name>
<evidence type="ECO:0000256" key="1">
    <source>
        <dbReference type="SAM" id="MobiDB-lite"/>
    </source>
</evidence>
<proteinExistence type="predicted"/>
<keyword evidence="2" id="KW-0812">Transmembrane</keyword>
<keyword evidence="5" id="KW-1185">Reference proteome</keyword>
<feature type="region of interest" description="Disordered" evidence="1">
    <location>
        <begin position="1"/>
        <end position="25"/>
    </location>
</feature>
<accession>A0A1E7NDT2</accession>
<reference evidence="3 6" key="1">
    <citation type="journal article" date="2014" name="Int. J. Syst. Evol. Microbiol.">
        <title>Complete genome sequence of Corynebacterium casei LMG S-19264T (=DSM 44701T), isolated from a smear-ripened cheese.</title>
        <authorList>
            <consortium name="US DOE Joint Genome Institute (JGI-PGF)"/>
            <person name="Walter F."/>
            <person name="Albersmeier A."/>
            <person name="Kalinowski J."/>
            <person name="Ruckert C."/>
        </authorList>
    </citation>
    <scope>NUCLEOTIDE SEQUENCE [LARGE SCALE GENOMIC DNA]</scope>
    <source>
        <strain evidence="3 6">JCM 4434</strain>
    </source>
</reference>
<dbReference type="EMBL" id="BMUB01000012">
    <property type="protein sequence ID" value="GGU90362.1"/>
    <property type="molecule type" value="Genomic_DNA"/>
</dbReference>
<dbReference type="EMBL" id="JPRF03000012">
    <property type="protein sequence ID" value="OEV38815.1"/>
    <property type="molecule type" value="Genomic_DNA"/>
</dbReference>
<dbReference type="AlphaFoldDB" id="A0A1E7NDT2"/>
<accession>A0A8H9HWR2</accession>
<reference evidence="4" key="3">
    <citation type="submission" date="2016-08" db="EMBL/GenBank/DDBJ databases">
        <title>Sequencing, Assembly and Comparative Genomics of S. aureofaciens ATCC 10762.</title>
        <authorList>
            <person name="Gradnigo J.S."/>
            <person name="Johnson N."/>
            <person name="Somerville G.A."/>
        </authorList>
    </citation>
    <scope>NUCLEOTIDE SEQUENCE [LARGE SCALE GENOMIC DNA]</scope>
    <source>
        <strain evidence="4">ATCC 10762</strain>
    </source>
</reference>
<evidence type="ECO:0000256" key="2">
    <source>
        <dbReference type="SAM" id="Phobius"/>
    </source>
</evidence>
<evidence type="ECO:0000313" key="3">
    <source>
        <dbReference type="EMBL" id="GGU90362.1"/>
    </source>
</evidence>
<evidence type="ECO:0000313" key="5">
    <source>
        <dbReference type="Proteomes" id="UP000037395"/>
    </source>
</evidence>
<protein>
    <submittedName>
        <fullName evidence="4">Uncharacterized protein</fullName>
    </submittedName>
</protein>
<dbReference type="Pfam" id="PF19721">
    <property type="entry name" value="DUF6215"/>
    <property type="match status" value="1"/>
</dbReference>
<organism evidence="4 5">
    <name type="scientific">Kitasatospora aureofaciens</name>
    <name type="common">Streptomyces aureofaciens</name>
    <dbReference type="NCBI Taxonomy" id="1894"/>
    <lineage>
        <taxon>Bacteria</taxon>
        <taxon>Bacillati</taxon>
        <taxon>Actinomycetota</taxon>
        <taxon>Actinomycetes</taxon>
        <taxon>Kitasatosporales</taxon>
        <taxon>Streptomycetaceae</taxon>
        <taxon>Kitasatospora</taxon>
    </lineage>
</organism>
<feature type="compositionally biased region" description="Low complexity" evidence="1">
    <location>
        <begin position="1"/>
        <end position="20"/>
    </location>
</feature>
<feature type="region of interest" description="Disordered" evidence="1">
    <location>
        <begin position="233"/>
        <end position="265"/>
    </location>
</feature>
<evidence type="ECO:0000313" key="6">
    <source>
        <dbReference type="Proteomes" id="UP000610124"/>
    </source>
</evidence>
<reference evidence="3" key="5">
    <citation type="submission" date="2020-09" db="EMBL/GenBank/DDBJ databases">
        <authorList>
            <person name="Sun Q."/>
            <person name="Ohkuma M."/>
        </authorList>
    </citation>
    <scope>NUCLEOTIDE SEQUENCE</scope>
    <source>
        <strain evidence="3">JCM 4434</strain>
    </source>
</reference>
<evidence type="ECO:0000313" key="4">
    <source>
        <dbReference type="EMBL" id="OEV38815.1"/>
    </source>
</evidence>
<comment type="caution">
    <text evidence="4">The sequence shown here is derived from an EMBL/GenBank/DDBJ whole genome shotgun (WGS) entry which is preliminary data.</text>
</comment>
<dbReference type="InterPro" id="IPR046187">
    <property type="entry name" value="DUF6215"/>
</dbReference>
<reference evidence="5" key="4">
    <citation type="submission" date="2016-08" db="EMBL/GenBank/DDBJ databases">
        <title>Sequencing, assembly and comparative genomics of S. aureofaciens ATCC 10762.</title>
        <authorList>
            <person name="Gradnigo J.S."/>
            <person name="Johnson N."/>
            <person name="Somerville G.A."/>
        </authorList>
    </citation>
    <scope>NUCLEOTIDE SEQUENCE [LARGE SCALE GENOMIC DNA]</scope>
    <source>
        <strain evidence="5">ATCC 10762 / DSM 40127 / CCM 3239 / JCM 4008 / LMG 5968 / NBRC 12843 / NCIMB 8234 / A-377</strain>
    </source>
</reference>
<dbReference type="Proteomes" id="UP000610124">
    <property type="component" value="Unassembled WGS sequence"/>
</dbReference>
<reference evidence="4 5" key="2">
    <citation type="submission" date="2014-07" db="EMBL/GenBank/DDBJ databases">
        <authorList>
            <person name="Zhang J.E."/>
            <person name="Yang H."/>
            <person name="Guo J."/>
            <person name="Deng Z."/>
            <person name="Luo H."/>
            <person name="Luo M."/>
            <person name="Zhao B."/>
        </authorList>
    </citation>
    <scope>NUCLEOTIDE SEQUENCE [LARGE SCALE GENOMIC DNA]</scope>
    <source>
        <strain evidence="4">ATCC 10762</strain>
        <strain evidence="5">ATCC 10762 / DSM 40127 / CCM 3239 / JCM 4008 / LMG 5968 / NBRC 12843 / NCIMB 8234 / A-377</strain>
    </source>
</reference>
<feature type="compositionally biased region" description="Low complexity" evidence="1">
    <location>
        <begin position="245"/>
        <end position="265"/>
    </location>
</feature>
<dbReference type="KEGG" id="kau:B6264_22035"/>
<dbReference type="Proteomes" id="UP000037395">
    <property type="component" value="Unassembled WGS sequence"/>
</dbReference>
<feature type="transmembrane region" description="Helical" evidence="2">
    <location>
        <begin position="29"/>
        <end position="50"/>
    </location>
</feature>
<keyword evidence="2" id="KW-0472">Membrane</keyword>
<keyword evidence="2" id="KW-1133">Transmembrane helix</keyword>
<gene>
    <name evidence="3" type="ORF">GCM10010502_49550</name>
    <name evidence="4" type="ORF">HS99_0019300</name>
</gene>